<dbReference type="Gene3D" id="3.30.2310.20">
    <property type="entry name" value="RelE-like"/>
    <property type="match status" value="1"/>
</dbReference>
<comment type="caution">
    <text evidence="2">The sequence shown here is derived from an EMBL/GenBank/DDBJ whole genome shotgun (WGS) entry which is preliminary data.</text>
</comment>
<reference evidence="2" key="1">
    <citation type="submission" date="2023-05" db="EMBL/GenBank/DDBJ databases">
        <title>Anaerotaeda fermentans gen. nov., sp. nov., a novel anaerobic planctomycete of the new family within the order Sedimentisphaerales isolated from Taman Peninsula, Russia.</title>
        <authorList>
            <person name="Khomyakova M.A."/>
            <person name="Merkel A.Y."/>
            <person name="Slobodkin A.I."/>
        </authorList>
    </citation>
    <scope>NUCLEOTIDE SEQUENCE</scope>
    <source>
        <strain evidence="2">M17dextr</strain>
    </source>
</reference>
<proteinExistence type="predicted"/>
<dbReference type="RefSeq" id="WP_349243452.1">
    <property type="nucleotide sequence ID" value="NZ_JASCXX010000003.1"/>
</dbReference>
<evidence type="ECO:0000313" key="3">
    <source>
        <dbReference type="Proteomes" id="UP001431776"/>
    </source>
</evidence>
<dbReference type="AlphaFoldDB" id="A0AAW6TQV4"/>
<sequence length="95" mass="11070">MKVQLHPEAESEMIEAAAYYENQQMDLGKRFLASVRDAINSITINPRLYPVVDLDVRRCLTKVFPFGVLFRVLPDQIVIVAVMHLARHPDYWKDR</sequence>
<organism evidence="2 3">
    <name type="scientific">Anaerobaca lacustris</name>
    <dbReference type="NCBI Taxonomy" id="3044600"/>
    <lineage>
        <taxon>Bacteria</taxon>
        <taxon>Pseudomonadati</taxon>
        <taxon>Planctomycetota</taxon>
        <taxon>Phycisphaerae</taxon>
        <taxon>Sedimentisphaerales</taxon>
        <taxon>Anaerobacaceae</taxon>
        <taxon>Anaerobaca</taxon>
    </lineage>
</organism>
<dbReference type="InterPro" id="IPR007712">
    <property type="entry name" value="RelE/ParE_toxin"/>
</dbReference>
<accession>A0AAW6TQV4</accession>
<keyword evidence="1" id="KW-1277">Toxin-antitoxin system</keyword>
<dbReference type="EMBL" id="JASCXX010000003">
    <property type="protein sequence ID" value="MDI6448042.1"/>
    <property type="molecule type" value="Genomic_DNA"/>
</dbReference>
<dbReference type="Proteomes" id="UP001431776">
    <property type="component" value="Unassembled WGS sequence"/>
</dbReference>
<evidence type="ECO:0000256" key="1">
    <source>
        <dbReference type="ARBA" id="ARBA00022649"/>
    </source>
</evidence>
<name>A0AAW6TQV4_9BACT</name>
<dbReference type="InterPro" id="IPR035093">
    <property type="entry name" value="RelE/ParE_toxin_dom_sf"/>
</dbReference>
<keyword evidence="3" id="KW-1185">Reference proteome</keyword>
<gene>
    <name evidence="2" type="ORF">QJ522_03205</name>
</gene>
<dbReference type="Pfam" id="PF05016">
    <property type="entry name" value="ParE_toxin"/>
    <property type="match status" value="1"/>
</dbReference>
<evidence type="ECO:0000313" key="2">
    <source>
        <dbReference type="EMBL" id="MDI6448042.1"/>
    </source>
</evidence>
<protein>
    <submittedName>
        <fullName evidence="2">Type II toxin-antitoxin system RelE/ParE family toxin</fullName>
    </submittedName>
</protein>